<dbReference type="Proteomes" id="UP000837801">
    <property type="component" value="Unassembled WGS sequence"/>
</dbReference>
<gene>
    <name evidence="3" type="ORF">CLIB1423_41S00452</name>
</gene>
<reference evidence="3" key="1">
    <citation type="submission" date="2022-03" db="EMBL/GenBank/DDBJ databases">
        <authorList>
            <person name="Legras J.-L."/>
            <person name="Devillers H."/>
            <person name="Grondin C."/>
        </authorList>
    </citation>
    <scope>NUCLEOTIDE SEQUENCE</scope>
    <source>
        <strain evidence="3">CLIB 1423</strain>
    </source>
</reference>
<comment type="caution">
    <text evidence="3">The sequence shown here is derived from an EMBL/GenBank/DDBJ whole genome shotgun (WGS) entry which is preliminary data.</text>
</comment>
<dbReference type="EMBL" id="CAKXYY010000041">
    <property type="protein sequence ID" value="CAH2355985.1"/>
    <property type="molecule type" value="Genomic_DNA"/>
</dbReference>
<evidence type="ECO:0000256" key="1">
    <source>
        <dbReference type="ARBA" id="ARBA00093634"/>
    </source>
</evidence>
<feature type="compositionally biased region" description="Basic and acidic residues" evidence="2">
    <location>
        <begin position="144"/>
        <end position="159"/>
    </location>
</feature>
<evidence type="ECO:0000256" key="2">
    <source>
        <dbReference type="SAM" id="MobiDB-lite"/>
    </source>
</evidence>
<dbReference type="GO" id="GO:0070072">
    <property type="term" value="P:vacuolar proton-transporting V-type ATPase complex assembly"/>
    <property type="evidence" value="ECO:0007669"/>
    <property type="project" value="InterPro"/>
</dbReference>
<dbReference type="PANTHER" id="PTHR31996">
    <property type="entry name" value="COILED-COIL DOMAIN-CONTAINING PROTEIN 115"/>
    <property type="match status" value="1"/>
</dbReference>
<dbReference type="InterPro" id="IPR040357">
    <property type="entry name" value="Vma22/CCDC115"/>
</dbReference>
<keyword evidence="4" id="KW-1185">Reference proteome</keyword>
<proteinExistence type="predicted"/>
<sequence>MTTVDQLAKVLEDISIKDDYLSDEEPSFVLSGEKHEPELVNSYDQKFAQLLELVDRYEKLANGKFRLNFINGSLNLSRSNYNNRLSLGKKYGPDSYDLRPYDSCKTVDIVANGGKFQLVDQRAKQVERENIEKNNKKTVNNIQPERKDDSSIKDQHKGGPAEAANINGDGGGGGVVVTGISSESSSAGAGTLKNRKDQAKKLNSEIQAQSLESKSSSAEERKLVDPLLQFGGLVPYQLRQSQKYFEEWLSDSIQVLNLQTEISKLIKEIERESTGAKETTDKGSESRSI</sequence>
<organism evidence="3 4">
    <name type="scientific">[Candida] railenensis</name>
    <dbReference type="NCBI Taxonomy" id="45579"/>
    <lineage>
        <taxon>Eukaryota</taxon>
        <taxon>Fungi</taxon>
        <taxon>Dikarya</taxon>
        <taxon>Ascomycota</taxon>
        <taxon>Saccharomycotina</taxon>
        <taxon>Pichiomycetes</taxon>
        <taxon>Debaryomycetaceae</taxon>
        <taxon>Kurtzmaniella</taxon>
    </lineage>
</organism>
<dbReference type="PANTHER" id="PTHR31996:SF2">
    <property type="entry name" value="COILED-COIL DOMAIN-CONTAINING PROTEIN 115"/>
    <property type="match status" value="1"/>
</dbReference>
<dbReference type="GO" id="GO:0051082">
    <property type="term" value="F:unfolded protein binding"/>
    <property type="evidence" value="ECO:0007669"/>
    <property type="project" value="TreeGrafter"/>
</dbReference>
<dbReference type="OrthoDB" id="408631at2759"/>
<dbReference type="AlphaFoldDB" id="A0A9P0W1V0"/>
<dbReference type="GO" id="GO:1990871">
    <property type="term" value="C:Vma12-Vma22 assembly complex"/>
    <property type="evidence" value="ECO:0007669"/>
    <property type="project" value="TreeGrafter"/>
</dbReference>
<accession>A0A9P0W1V0</accession>
<name>A0A9P0W1V0_9ASCO</name>
<evidence type="ECO:0000313" key="4">
    <source>
        <dbReference type="Proteomes" id="UP000837801"/>
    </source>
</evidence>
<evidence type="ECO:0000313" key="3">
    <source>
        <dbReference type="EMBL" id="CAH2355985.1"/>
    </source>
</evidence>
<protein>
    <recommendedName>
        <fullName evidence="1">Vacuolar ATPase assembly protein VMA22</fullName>
    </recommendedName>
</protein>
<dbReference type="Pfam" id="PF21730">
    <property type="entry name" value="Vma22_CCDC115"/>
    <property type="match status" value="2"/>
</dbReference>
<feature type="region of interest" description="Disordered" evidence="2">
    <location>
        <begin position="270"/>
        <end position="289"/>
    </location>
</feature>
<feature type="compositionally biased region" description="Low complexity" evidence="2">
    <location>
        <begin position="177"/>
        <end position="191"/>
    </location>
</feature>
<feature type="region of interest" description="Disordered" evidence="2">
    <location>
        <begin position="127"/>
        <end position="201"/>
    </location>
</feature>